<dbReference type="GO" id="GO:0055085">
    <property type="term" value="P:transmembrane transport"/>
    <property type="evidence" value="ECO:0007669"/>
    <property type="project" value="InterPro"/>
</dbReference>
<protein>
    <submittedName>
        <fullName evidence="8">Metal ABC transporter permease</fullName>
    </submittedName>
</protein>
<feature type="transmembrane region" description="Helical" evidence="7">
    <location>
        <begin position="139"/>
        <end position="158"/>
    </location>
</feature>
<organism evidence="8 9">
    <name type="scientific">Oceaniferula marina</name>
    <dbReference type="NCBI Taxonomy" id="2748318"/>
    <lineage>
        <taxon>Bacteria</taxon>
        <taxon>Pseudomonadati</taxon>
        <taxon>Verrucomicrobiota</taxon>
        <taxon>Verrucomicrobiia</taxon>
        <taxon>Verrucomicrobiales</taxon>
        <taxon>Verrucomicrobiaceae</taxon>
        <taxon>Oceaniferula</taxon>
    </lineage>
</organism>
<evidence type="ECO:0000256" key="5">
    <source>
        <dbReference type="ARBA" id="ARBA00023136"/>
    </source>
</evidence>
<accession>A0A851GER3</accession>
<keyword evidence="4 7" id="KW-1133">Transmembrane helix</keyword>
<dbReference type="PANTHER" id="PTHR30477:SF13">
    <property type="entry name" value="IRON TRANSPORT SYSTEM MEMBRANE PROTEIN HI_0360-RELATED"/>
    <property type="match status" value="1"/>
</dbReference>
<evidence type="ECO:0000313" key="8">
    <source>
        <dbReference type="EMBL" id="NWK55382.1"/>
    </source>
</evidence>
<feature type="transmembrane region" description="Helical" evidence="7">
    <location>
        <begin position="179"/>
        <end position="196"/>
    </location>
</feature>
<dbReference type="SUPFAM" id="SSF81345">
    <property type="entry name" value="ABC transporter involved in vitamin B12 uptake, BtuC"/>
    <property type="match status" value="1"/>
</dbReference>
<feature type="transmembrane region" description="Helical" evidence="7">
    <location>
        <begin position="12"/>
        <end position="36"/>
    </location>
</feature>
<evidence type="ECO:0000256" key="1">
    <source>
        <dbReference type="ARBA" id="ARBA00004141"/>
    </source>
</evidence>
<comment type="subcellular location">
    <subcellularLocation>
        <location evidence="6">Cell membrane</location>
        <topology evidence="6">Multi-pass membrane protein</topology>
    </subcellularLocation>
    <subcellularLocation>
        <location evidence="1">Membrane</location>
        <topology evidence="1">Multi-pass membrane protein</topology>
    </subcellularLocation>
</comment>
<dbReference type="Pfam" id="PF00950">
    <property type="entry name" value="ABC-3"/>
    <property type="match status" value="1"/>
</dbReference>
<dbReference type="InterPro" id="IPR001626">
    <property type="entry name" value="ABC_TroCD"/>
</dbReference>
<proteinExistence type="inferred from homology"/>
<feature type="transmembrane region" description="Helical" evidence="7">
    <location>
        <begin position="99"/>
        <end position="119"/>
    </location>
</feature>
<dbReference type="PANTHER" id="PTHR30477">
    <property type="entry name" value="ABC-TRANSPORTER METAL-BINDING PROTEIN"/>
    <property type="match status" value="1"/>
</dbReference>
<reference evidence="8 9" key="1">
    <citation type="submission" date="2020-07" db="EMBL/GenBank/DDBJ databases">
        <title>Roseicoccus Jingziensis gen. nov., sp. nov., isolated from coastal seawater.</title>
        <authorList>
            <person name="Feng X."/>
        </authorList>
    </citation>
    <scope>NUCLEOTIDE SEQUENCE [LARGE SCALE GENOMIC DNA]</scope>
    <source>
        <strain evidence="8 9">N1E253</strain>
    </source>
</reference>
<keyword evidence="5 7" id="KW-0472">Membrane</keyword>
<dbReference type="Proteomes" id="UP000557872">
    <property type="component" value="Unassembled WGS sequence"/>
</dbReference>
<sequence length="291" mass="30735">MTDFFQTLDTLFFQRALLAAAVIGFTNGFFSGFVLLQRSALSIGALSHTMLPGIATVVLITGVLSQLGAFVGALFAALIVGLGSVAVARGSRIPQGTALAIFFTTAFAAGIIIQRHTGTAAELENWLFGNILAVSNSDLWTFLIIATVTLTLSTLFMRPLLITLFEPHVAAAQGVKVRSMQYLLFGLLILALVASFQALGSVLSIGLLVAPAAIVSLFTNKTSWLFWGGGIIGSLGSVIAILLSAAAETPTGPSIVIVLGCIFILACIFSPRYGLRRRKAISLRPTRHHQS</sequence>
<dbReference type="GO" id="GO:0010043">
    <property type="term" value="P:response to zinc ion"/>
    <property type="evidence" value="ECO:0007669"/>
    <property type="project" value="TreeGrafter"/>
</dbReference>
<evidence type="ECO:0000256" key="4">
    <source>
        <dbReference type="ARBA" id="ARBA00022989"/>
    </source>
</evidence>
<gene>
    <name evidence="8" type="ORF">HW115_07150</name>
</gene>
<evidence type="ECO:0000256" key="3">
    <source>
        <dbReference type="ARBA" id="ARBA00022692"/>
    </source>
</evidence>
<dbReference type="InterPro" id="IPR037294">
    <property type="entry name" value="ABC_BtuC-like"/>
</dbReference>
<comment type="caution">
    <text evidence="8">The sequence shown here is derived from an EMBL/GenBank/DDBJ whole genome shotgun (WGS) entry which is preliminary data.</text>
</comment>
<dbReference type="AlphaFoldDB" id="A0A851GER3"/>
<name>A0A851GER3_9BACT</name>
<evidence type="ECO:0000256" key="2">
    <source>
        <dbReference type="ARBA" id="ARBA00008034"/>
    </source>
</evidence>
<feature type="transmembrane region" description="Helical" evidence="7">
    <location>
        <begin position="67"/>
        <end position="87"/>
    </location>
</feature>
<evidence type="ECO:0000256" key="7">
    <source>
        <dbReference type="SAM" id="Phobius"/>
    </source>
</evidence>
<keyword evidence="3 6" id="KW-0812">Transmembrane</keyword>
<keyword evidence="6" id="KW-0813">Transport</keyword>
<comment type="similarity">
    <text evidence="2 6">Belongs to the ABC-3 integral membrane protein family.</text>
</comment>
<keyword evidence="9" id="KW-1185">Reference proteome</keyword>
<dbReference type="Gene3D" id="1.10.3470.10">
    <property type="entry name" value="ABC transporter involved in vitamin B12 uptake, BtuC"/>
    <property type="match status" value="1"/>
</dbReference>
<evidence type="ECO:0000256" key="6">
    <source>
        <dbReference type="RuleBase" id="RU003943"/>
    </source>
</evidence>
<evidence type="ECO:0000313" key="9">
    <source>
        <dbReference type="Proteomes" id="UP000557872"/>
    </source>
</evidence>
<dbReference type="EMBL" id="JACBAZ010000002">
    <property type="protein sequence ID" value="NWK55382.1"/>
    <property type="molecule type" value="Genomic_DNA"/>
</dbReference>
<feature type="transmembrane region" description="Helical" evidence="7">
    <location>
        <begin position="43"/>
        <end position="61"/>
    </location>
</feature>
<feature type="transmembrane region" description="Helical" evidence="7">
    <location>
        <begin position="225"/>
        <end position="247"/>
    </location>
</feature>
<feature type="transmembrane region" description="Helical" evidence="7">
    <location>
        <begin position="253"/>
        <end position="275"/>
    </location>
</feature>
<dbReference type="GO" id="GO:0043190">
    <property type="term" value="C:ATP-binding cassette (ABC) transporter complex"/>
    <property type="evidence" value="ECO:0007669"/>
    <property type="project" value="InterPro"/>
</dbReference>